<dbReference type="OrthoDB" id="10262026at2759"/>
<feature type="domain" description="Cdc23" evidence="8">
    <location>
        <begin position="29"/>
        <end position="196"/>
    </location>
</feature>
<dbReference type="GO" id="GO:0034044">
    <property type="term" value="C:exomer complex"/>
    <property type="evidence" value="ECO:0007669"/>
    <property type="project" value="UniProtKB-ARBA"/>
</dbReference>
<organism evidence="9 10">
    <name type="scientific">Conidiobolus coronatus (strain ATCC 28846 / CBS 209.66 / NRRL 28638)</name>
    <name type="common">Delacroixia coronata</name>
    <dbReference type="NCBI Taxonomy" id="796925"/>
    <lineage>
        <taxon>Eukaryota</taxon>
        <taxon>Fungi</taxon>
        <taxon>Fungi incertae sedis</taxon>
        <taxon>Zoopagomycota</taxon>
        <taxon>Entomophthoromycotina</taxon>
        <taxon>Entomophthoromycetes</taxon>
        <taxon>Entomophthorales</taxon>
        <taxon>Ancylistaceae</taxon>
        <taxon>Conidiobolus</taxon>
    </lineage>
</organism>
<evidence type="ECO:0000256" key="2">
    <source>
        <dbReference type="ARBA" id="ARBA00022737"/>
    </source>
</evidence>
<protein>
    <submittedName>
        <fullName evidence="9">TPR-like protein</fullName>
    </submittedName>
</protein>
<keyword evidence="5 7" id="KW-0802">TPR repeat</keyword>
<evidence type="ECO:0000259" key="8">
    <source>
        <dbReference type="Pfam" id="PF04049"/>
    </source>
</evidence>
<feature type="repeat" description="TPR" evidence="7">
    <location>
        <begin position="325"/>
        <end position="358"/>
    </location>
</feature>
<evidence type="ECO:0000256" key="7">
    <source>
        <dbReference type="PROSITE-ProRule" id="PRU00339"/>
    </source>
</evidence>
<dbReference type="GO" id="GO:0045842">
    <property type="term" value="P:positive regulation of mitotic metaphase/anaphase transition"/>
    <property type="evidence" value="ECO:0007669"/>
    <property type="project" value="TreeGrafter"/>
</dbReference>
<evidence type="ECO:0000256" key="5">
    <source>
        <dbReference type="ARBA" id="ARBA00022803"/>
    </source>
</evidence>
<dbReference type="AlphaFoldDB" id="A0A137PAE5"/>
<dbReference type="GO" id="GO:0006893">
    <property type="term" value="P:Golgi to plasma membrane transport"/>
    <property type="evidence" value="ECO:0007669"/>
    <property type="project" value="UniProtKB-ARBA"/>
</dbReference>
<dbReference type="PANTHER" id="PTHR12558:SF10">
    <property type="entry name" value="CELL DIVISION CYCLE PROTEIN 23 HOMOLOG"/>
    <property type="match status" value="1"/>
</dbReference>
<feature type="repeat" description="TPR" evidence="7">
    <location>
        <begin position="359"/>
        <end position="392"/>
    </location>
</feature>
<dbReference type="SMART" id="SM00028">
    <property type="entry name" value="TPR"/>
    <property type="match status" value="7"/>
</dbReference>
<dbReference type="PROSITE" id="PS50005">
    <property type="entry name" value="TPR"/>
    <property type="match status" value="4"/>
</dbReference>
<dbReference type="GO" id="GO:0051301">
    <property type="term" value="P:cell division"/>
    <property type="evidence" value="ECO:0007669"/>
    <property type="project" value="UniProtKB-KW"/>
</dbReference>
<evidence type="ECO:0000313" key="9">
    <source>
        <dbReference type="EMBL" id="KXN71922.1"/>
    </source>
</evidence>
<keyword evidence="6" id="KW-0131">Cell cycle</keyword>
<keyword evidence="1" id="KW-0132">Cell division</keyword>
<feature type="repeat" description="TPR" evidence="7">
    <location>
        <begin position="291"/>
        <end position="324"/>
    </location>
</feature>
<dbReference type="GO" id="GO:0016567">
    <property type="term" value="P:protein ubiquitination"/>
    <property type="evidence" value="ECO:0007669"/>
    <property type="project" value="TreeGrafter"/>
</dbReference>
<keyword evidence="4" id="KW-0833">Ubl conjugation pathway</keyword>
<accession>A0A137PAE5</accession>
<evidence type="ECO:0000256" key="1">
    <source>
        <dbReference type="ARBA" id="ARBA00022618"/>
    </source>
</evidence>
<dbReference type="Pfam" id="PF04049">
    <property type="entry name" value="ANAPC8"/>
    <property type="match status" value="1"/>
</dbReference>
<dbReference type="InterPro" id="IPR015374">
    <property type="entry name" value="ChAPs"/>
</dbReference>
<dbReference type="STRING" id="796925.A0A137PAE5"/>
<name>A0A137PAE5_CONC2</name>
<dbReference type="EMBL" id="KQ964464">
    <property type="protein sequence ID" value="KXN71922.1"/>
    <property type="molecule type" value="Genomic_DNA"/>
</dbReference>
<dbReference type="Pfam" id="PF13181">
    <property type="entry name" value="TPR_8"/>
    <property type="match status" value="2"/>
</dbReference>
<dbReference type="InterPro" id="IPR011990">
    <property type="entry name" value="TPR-like_helical_dom_sf"/>
</dbReference>
<evidence type="ECO:0000256" key="4">
    <source>
        <dbReference type="ARBA" id="ARBA00022786"/>
    </source>
</evidence>
<feature type="repeat" description="TPR" evidence="7">
    <location>
        <begin position="257"/>
        <end position="290"/>
    </location>
</feature>
<dbReference type="OMA" id="ERCLYHS"/>
<dbReference type="InterPro" id="IPR007192">
    <property type="entry name" value="APC8"/>
</dbReference>
<sequence length="494" mass="58545">MIKSWLDGQCWDRFWEFDKSEIEGKLEVVQFLKLYGLFMKGEKSATEVNFDDTGKKIDLPAIPNPYLNYLRTLLEDLLKVEDNNESCKGGDPFLLQLLGMIYSRLNMKLNAIQYLIFSLQKFPYNWLAIEELINLIDNSNLMPQLTQNLPQSFIIQFLKLKLILEFNTTEKLKFWEIYTELINLFPNSNYLIFQRALSFYHLRKFNQSKIIFETLYLQNPSILDYIDIYSNILYVLNETQALFQLTIKCTKLDKFRPETCKVLANFYSSQNKHTEAIKYLYRALMLNSKDFSIWILLGHEYMELKNEQAALQCYKNSTEYNSKDYRGWYGLGQIYELLTLYQYSLYSYQKSCTLNPDDSRAWASLAKIYLYLNQPNFAISCFERSLECDEKLPFVTFRLGTLYRNSKNTELAVKYFELAISQNFYRDGLYSESELSSLYLYLAEYLFSKNEWTIDNMKIIKGYLTRVMDLGCEEVEKARTLMNYLASKEQETNQ</sequence>
<reference evidence="9 10" key="1">
    <citation type="journal article" date="2015" name="Genome Biol. Evol.">
        <title>Phylogenomic analyses indicate that early fungi evolved digesting cell walls of algal ancestors of land plants.</title>
        <authorList>
            <person name="Chang Y."/>
            <person name="Wang S."/>
            <person name="Sekimoto S."/>
            <person name="Aerts A.L."/>
            <person name="Choi C."/>
            <person name="Clum A."/>
            <person name="LaButti K.M."/>
            <person name="Lindquist E.A."/>
            <person name="Yee Ngan C."/>
            <person name="Ohm R.A."/>
            <person name="Salamov A.A."/>
            <person name="Grigoriev I.V."/>
            <person name="Spatafora J.W."/>
            <person name="Berbee M.L."/>
        </authorList>
    </citation>
    <scope>NUCLEOTIDE SEQUENCE [LARGE SCALE GENOMIC DNA]</scope>
    <source>
        <strain evidence="9 10">NRRL 28638</strain>
    </source>
</reference>
<dbReference type="PANTHER" id="PTHR12558">
    <property type="entry name" value="CELL DIVISION CYCLE 16,23,27"/>
    <property type="match status" value="1"/>
</dbReference>
<evidence type="ECO:0000256" key="3">
    <source>
        <dbReference type="ARBA" id="ARBA00022776"/>
    </source>
</evidence>
<evidence type="ECO:0000256" key="6">
    <source>
        <dbReference type="ARBA" id="ARBA00023306"/>
    </source>
</evidence>
<keyword evidence="3" id="KW-0498">Mitosis</keyword>
<proteinExistence type="predicted"/>
<dbReference type="Pfam" id="PF09295">
    <property type="entry name" value="ChAPs"/>
    <property type="match status" value="1"/>
</dbReference>
<keyword evidence="2" id="KW-0677">Repeat</keyword>
<dbReference type="Proteomes" id="UP000070444">
    <property type="component" value="Unassembled WGS sequence"/>
</dbReference>
<evidence type="ECO:0000313" key="10">
    <source>
        <dbReference type="Proteomes" id="UP000070444"/>
    </source>
</evidence>
<dbReference type="SUPFAM" id="SSF48452">
    <property type="entry name" value="TPR-like"/>
    <property type="match status" value="2"/>
</dbReference>
<dbReference type="InterPro" id="IPR019734">
    <property type="entry name" value="TPR_rpt"/>
</dbReference>
<keyword evidence="10" id="KW-1185">Reference proteome</keyword>
<dbReference type="GO" id="GO:0031145">
    <property type="term" value="P:anaphase-promoting complex-dependent catabolic process"/>
    <property type="evidence" value="ECO:0007669"/>
    <property type="project" value="TreeGrafter"/>
</dbReference>
<gene>
    <name evidence="9" type="ORF">CONCODRAFT_56969</name>
</gene>
<dbReference type="Gene3D" id="1.25.40.10">
    <property type="entry name" value="Tetratricopeptide repeat domain"/>
    <property type="match status" value="2"/>
</dbReference>
<dbReference type="GO" id="GO:0005680">
    <property type="term" value="C:anaphase-promoting complex"/>
    <property type="evidence" value="ECO:0007669"/>
    <property type="project" value="InterPro"/>
</dbReference>